<reference evidence="2 4" key="2">
    <citation type="submission" date="2021-01" db="EMBL/GenBank/DDBJ databases">
        <title>Biogeographic distribution of Paracoccus.</title>
        <authorList>
            <person name="Hollensteiner J."/>
            <person name="Leineberger J."/>
            <person name="Brinkhoff T."/>
            <person name="Daniel R."/>
        </authorList>
    </citation>
    <scope>NUCLEOTIDE SEQUENCE [LARGE SCALE GENOMIC DNA]</scope>
    <source>
        <strain evidence="2 4">DSM 18447</strain>
    </source>
</reference>
<evidence type="ECO:0000313" key="2">
    <source>
        <dbReference type="EMBL" id="WCR02933.1"/>
    </source>
</evidence>
<evidence type="ECO:0000313" key="1">
    <source>
        <dbReference type="EMBL" id="SIT15819.1"/>
    </source>
</evidence>
<keyword evidence="4" id="KW-1185">Reference proteome</keyword>
<accession>A0AA46A7M2</accession>
<name>A0AA46A7M2_9RHOB</name>
<dbReference type="EMBL" id="FTOU01000027">
    <property type="protein sequence ID" value="SIT15819.1"/>
    <property type="molecule type" value="Genomic_DNA"/>
</dbReference>
<proteinExistence type="predicted"/>
<dbReference type="Proteomes" id="UP000186216">
    <property type="component" value="Unassembled WGS sequence"/>
</dbReference>
<dbReference type="RefSeq" id="WP_076528759.1">
    <property type="nucleotide sequence ID" value="NZ_CP067140.1"/>
</dbReference>
<gene>
    <name evidence="2" type="ORF">JHX88_19345</name>
    <name evidence="1" type="ORF">SAMN05421772_1277</name>
</gene>
<evidence type="ECO:0000313" key="3">
    <source>
        <dbReference type="Proteomes" id="UP000186216"/>
    </source>
</evidence>
<evidence type="ECO:0000313" key="4">
    <source>
        <dbReference type="Proteomes" id="UP001215549"/>
    </source>
</evidence>
<sequence length="141" mass="16320">MMTPDEIERGRQLSVEALKQIDREEFDRWYQEQCDRDYWARGQCCAGCDRWISDMGRVGQCKAAGIVSAAEKMTSLGIQAISVPRTPGLPYTRGDFHCGLFKDEFDWSTLDAEYLERIGAMRHGELKPKPIHVREHINERR</sequence>
<reference evidence="1 3" key="1">
    <citation type="submission" date="2017-01" db="EMBL/GenBank/DDBJ databases">
        <authorList>
            <person name="Varghese N."/>
            <person name="Submissions S."/>
        </authorList>
    </citation>
    <scope>NUCLEOTIDE SEQUENCE [LARGE SCALE GENOMIC DNA]</scope>
    <source>
        <strain evidence="1 3">DSM 18447</strain>
    </source>
</reference>
<dbReference type="EMBL" id="CP067140">
    <property type="protein sequence ID" value="WCR02933.1"/>
    <property type="molecule type" value="Genomic_DNA"/>
</dbReference>
<dbReference type="AlphaFoldDB" id="A0AA46A7M2"/>
<organism evidence="1 3">
    <name type="scientific">Paracoccus saliphilus</name>
    <dbReference type="NCBI Taxonomy" id="405559"/>
    <lineage>
        <taxon>Bacteria</taxon>
        <taxon>Pseudomonadati</taxon>
        <taxon>Pseudomonadota</taxon>
        <taxon>Alphaproteobacteria</taxon>
        <taxon>Rhodobacterales</taxon>
        <taxon>Paracoccaceae</taxon>
        <taxon>Paracoccus</taxon>
    </lineage>
</organism>
<dbReference type="Proteomes" id="UP001215549">
    <property type="component" value="Chromosome"/>
</dbReference>
<protein>
    <submittedName>
        <fullName evidence="1">Uncharacterized protein</fullName>
    </submittedName>
</protein>